<sequence length="171" mass="19944">MSCRYPTKAFKSRNCFTLRTPLCNHNLIKPTKFFIAARIGYVGGEQLHEMILLKLGRDRDLILRQHSNSNKLQCFSLAVERSRNEYLLIGINGSRMFSHRELVLGTMLNRETSRGEDEAAKLTNSSLRRLLSYLLLGECALYHYKTTYYKDIDLEKSKYFSLVMFLNYRLG</sequence>
<dbReference type="HOGENOM" id="CLU_1564915_0_0_1"/>
<reference evidence="1 2" key="1">
    <citation type="journal article" date="2008" name="Nature">
        <title>The genome of the model beetle and pest Tribolium castaneum.</title>
        <authorList>
            <consortium name="Tribolium Genome Sequencing Consortium"/>
            <person name="Richards S."/>
            <person name="Gibbs R.A."/>
            <person name="Weinstock G.M."/>
            <person name="Brown S.J."/>
            <person name="Denell R."/>
            <person name="Beeman R.W."/>
            <person name="Gibbs R."/>
            <person name="Beeman R.W."/>
            <person name="Brown S.J."/>
            <person name="Bucher G."/>
            <person name="Friedrich M."/>
            <person name="Grimmelikhuijzen C.J."/>
            <person name="Klingler M."/>
            <person name="Lorenzen M."/>
            <person name="Richards S."/>
            <person name="Roth S."/>
            <person name="Schroder R."/>
            <person name="Tautz D."/>
            <person name="Zdobnov E.M."/>
            <person name="Muzny D."/>
            <person name="Gibbs R.A."/>
            <person name="Weinstock G.M."/>
            <person name="Attaway T."/>
            <person name="Bell S."/>
            <person name="Buhay C.J."/>
            <person name="Chandrabose M.N."/>
            <person name="Chavez D."/>
            <person name="Clerk-Blankenburg K.P."/>
            <person name="Cree A."/>
            <person name="Dao M."/>
            <person name="Davis C."/>
            <person name="Chacko J."/>
            <person name="Dinh H."/>
            <person name="Dugan-Rocha S."/>
            <person name="Fowler G."/>
            <person name="Garner T.T."/>
            <person name="Garnes J."/>
            <person name="Gnirke A."/>
            <person name="Hawes A."/>
            <person name="Hernandez J."/>
            <person name="Hines S."/>
            <person name="Holder M."/>
            <person name="Hume J."/>
            <person name="Jhangiani S.N."/>
            <person name="Joshi V."/>
            <person name="Khan Z.M."/>
            <person name="Jackson L."/>
            <person name="Kovar C."/>
            <person name="Kowis A."/>
            <person name="Lee S."/>
            <person name="Lewis L.R."/>
            <person name="Margolis J."/>
            <person name="Morgan M."/>
            <person name="Nazareth L.V."/>
            <person name="Nguyen N."/>
            <person name="Okwuonu G."/>
            <person name="Parker D."/>
            <person name="Richards S."/>
            <person name="Ruiz S.J."/>
            <person name="Santibanez J."/>
            <person name="Savard J."/>
            <person name="Scherer S.E."/>
            <person name="Schneider B."/>
            <person name="Sodergren E."/>
            <person name="Tautz D."/>
            <person name="Vattahil S."/>
            <person name="Villasana D."/>
            <person name="White C.S."/>
            <person name="Wright R."/>
            <person name="Park Y."/>
            <person name="Beeman R.W."/>
            <person name="Lord J."/>
            <person name="Oppert B."/>
            <person name="Lorenzen M."/>
            <person name="Brown S."/>
            <person name="Wang L."/>
            <person name="Savard J."/>
            <person name="Tautz D."/>
            <person name="Richards S."/>
            <person name="Weinstock G."/>
            <person name="Gibbs R.A."/>
            <person name="Liu Y."/>
            <person name="Worley K."/>
            <person name="Weinstock G."/>
            <person name="Elsik C.G."/>
            <person name="Reese J.T."/>
            <person name="Elhaik E."/>
            <person name="Landan G."/>
            <person name="Graur D."/>
            <person name="Arensburger P."/>
            <person name="Atkinson P."/>
            <person name="Beeman R.W."/>
            <person name="Beidler J."/>
            <person name="Brown S.J."/>
            <person name="Demuth J.P."/>
            <person name="Drury D.W."/>
            <person name="Du Y.Z."/>
            <person name="Fujiwara H."/>
            <person name="Lorenzen M."/>
            <person name="Maselli V."/>
            <person name="Osanai M."/>
            <person name="Park Y."/>
            <person name="Robertson H.M."/>
            <person name="Tu Z."/>
            <person name="Wang J.J."/>
            <person name="Wang S."/>
            <person name="Richards S."/>
            <person name="Song H."/>
            <person name="Zhang L."/>
            <person name="Sodergren E."/>
            <person name="Werner D."/>
            <person name="Stanke M."/>
            <person name="Morgenstern B."/>
            <person name="Solovyev V."/>
            <person name="Kosarev P."/>
            <person name="Brown G."/>
            <person name="Chen H.C."/>
            <person name="Ermolaeva O."/>
            <person name="Hlavina W."/>
            <person name="Kapustin Y."/>
            <person name="Kiryutin B."/>
            <person name="Kitts P."/>
            <person name="Maglott D."/>
            <person name="Pruitt K."/>
            <person name="Sapojnikov V."/>
            <person name="Souvorov A."/>
            <person name="Mackey A.J."/>
            <person name="Waterhouse R.M."/>
            <person name="Wyder S."/>
            <person name="Zdobnov E.M."/>
            <person name="Zdobnov E.M."/>
            <person name="Wyder S."/>
            <person name="Kriventseva E.V."/>
            <person name="Kadowaki T."/>
            <person name="Bork P."/>
            <person name="Aranda M."/>
            <person name="Bao R."/>
            <person name="Beermann A."/>
            <person name="Berns N."/>
            <person name="Bolognesi R."/>
            <person name="Bonneton F."/>
            <person name="Bopp D."/>
            <person name="Brown S.J."/>
            <person name="Bucher G."/>
            <person name="Butts T."/>
            <person name="Chaumot A."/>
            <person name="Denell R.E."/>
            <person name="Ferrier D.E."/>
            <person name="Friedrich M."/>
            <person name="Gordon C.M."/>
            <person name="Jindra M."/>
            <person name="Klingler M."/>
            <person name="Lan Q."/>
            <person name="Lattorff H.M."/>
            <person name="Laudet V."/>
            <person name="von Levetsow C."/>
            <person name="Liu Z."/>
            <person name="Lutz R."/>
            <person name="Lynch J.A."/>
            <person name="da Fonseca R.N."/>
            <person name="Posnien N."/>
            <person name="Reuter R."/>
            <person name="Roth S."/>
            <person name="Savard J."/>
            <person name="Schinko J.B."/>
            <person name="Schmitt C."/>
            <person name="Schoppmeier M."/>
            <person name="Schroder R."/>
            <person name="Shippy T.D."/>
            <person name="Simonnet F."/>
            <person name="Marques-Souza H."/>
            <person name="Tautz D."/>
            <person name="Tomoyasu Y."/>
            <person name="Trauner J."/>
            <person name="Van der Zee M."/>
            <person name="Vervoort M."/>
            <person name="Wittkopp N."/>
            <person name="Wimmer E.A."/>
            <person name="Yang X."/>
            <person name="Jones A.K."/>
            <person name="Sattelle D.B."/>
            <person name="Ebert P.R."/>
            <person name="Nelson D."/>
            <person name="Scott J.G."/>
            <person name="Beeman R.W."/>
            <person name="Muthukrishnan S."/>
            <person name="Kramer K.J."/>
            <person name="Arakane Y."/>
            <person name="Beeman R.W."/>
            <person name="Zhu Q."/>
            <person name="Hogenkamp D."/>
            <person name="Dixit R."/>
            <person name="Oppert B."/>
            <person name="Jiang H."/>
            <person name="Zou Z."/>
            <person name="Marshall J."/>
            <person name="Elpidina E."/>
            <person name="Vinokurov K."/>
            <person name="Oppert C."/>
            <person name="Zou Z."/>
            <person name="Evans J."/>
            <person name="Lu Z."/>
            <person name="Zhao P."/>
            <person name="Sumathipala N."/>
            <person name="Altincicek B."/>
            <person name="Vilcinskas A."/>
            <person name="Williams M."/>
            <person name="Hultmark D."/>
            <person name="Hetru C."/>
            <person name="Jiang H."/>
            <person name="Grimmelikhuijzen C.J."/>
            <person name="Hauser F."/>
            <person name="Cazzamali G."/>
            <person name="Williamson M."/>
            <person name="Park Y."/>
            <person name="Li B."/>
            <person name="Tanaka Y."/>
            <person name="Predel R."/>
            <person name="Neupert S."/>
            <person name="Schachtner J."/>
            <person name="Verleyen P."/>
            <person name="Raible F."/>
            <person name="Bork P."/>
            <person name="Friedrich M."/>
            <person name="Walden K.K."/>
            <person name="Robertson H.M."/>
            <person name="Angeli S."/>
            <person name="Foret S."/>
            <person name="Bucher G."/>
            <person name="Schuetz S."/>
            <person name="Maleszka R."/>
            <person name="Wimmer E.A."/>
            <person name="Beeman R.W."/>
            <person name="Lorenzen M."/>
            <person name="Tomoyasu Y."/>
            <person name="Miller S.C."/>
            <person name="Grossmann D."/>
            <person name="Bucher G."/>
        </authorList>
    </citation>
    <scope>NUCLEOTIDE SEQUENCE [LARGE SCALE GENOMIC DNA]</scope>
    <source>
        <strain evidence="1 2">Georgia GA2</strain>
    </source>
</reference>
<protein>
    <submittedName>
        <fullName evidence="1">Uncharacterized protein</fullName>
    </submittedName>
</protein>
<proteinExistence type="predicted"/>
<name>D2A279_TRICA</name>
<dbReference type="Proteomes" id="UP000007266">
    <property type="component" value="Linkage group 4"/>
</dbReference>
<organism evidence="1 2">
    <name type="scientific">Tribolium castaneum</name>
    <name type="common">Red flour beetle</name>
    <dbReference type="NCBI Taxonomy" id="7070"/>
    <lineage>
        <taxon>Eukaryota</taxon>
        <taxon>Metazoa</taxon>
        <taxon>Ecdysozoa</taxon>
        <taxon>Arthropoda</taxon>
        <taxon>Hexapoda</taxon>
        <taxon>Insecta</taxon>
        <taxon>Pterygota</taxon>
        <taxon>Neoptera</taxon>
        <taxon>Endopterygota</taxon>
        <taxon>Coleoptera</taxon>
        <taxon>Polyphaga</taxon>
        <taxon>Cucujiformia</taxon>
        <taxon>Tenebrionidae</taxon>
        <taxon>Tenebrionidae incertae sedis</taxon>
        <taxon>Tribolium</taxon>
    </lineage>
</organism>
<keyword evidence="2" id="KW-1185">Reference proteome</keyword>
<reference evidence="1 2" key="2">
    <citation type="journal article" date="2010" name="Nucleic Acids Res.">
        <title>BeetleBase in 2010: revisions to provide comprehensive genomic information for Tribolium castaneum.</title>
        <authorList>
            <person name="Kim H.S."/>
            <person name="Murphy T."/>
            <person name="Xia J."/>
            <person name="Caragea D."/>
            <person name="Park Y."/>
            <person name="Beeman R.W."/>
            <person name="Lorenzen M.D."/>
            <person name="Butcher S."/>
            <person name="Manak J.R."/>
            <person name="Brown S.J."/>
        </authorList>
    </citation>
    <scope>GENOME REANNOTATION</scope>
    <source>
        <strain evidence="1 2">Georgia GA2</strain>
    </source>
</reference>
<evidence type="ECO:0000313" key="2">
    <source>
        <dbReference type="Proteomes" id="UP000007266"/>
    </source>
</evidence>
<dbReference type="InParanoid" id="D2A279"/>
<accession>D2A279</accession>
<evidence type="ECO:0000313" key="1">
    <source>
        <dbReference type="EMBL" id="EFA02060.1"/>
    </source>
</evidence>
<gene>
    <name evidence="1" type="primary">GLEAN_07690</name>
    <name evidence="1" type="ORF">TcasGA2_TC007690</name>
</gene>
<dbReference type="AlphaFoldDB" id="D2A279"/>
<dbReference type="EMBL" id="KQ971338">
    <property type="protein sequence ID" value="EFA02060.1"/>
    <property type="molecule type" value="Genomic_DNA"/>
</dbReference>